<evidence type="ECO:0000256" key="4">
    <source>
        <dbReference type="ARBA" id="ARBA00023136"/>
    </source>
</evidence>
<evidence type="ECO:0000256" key="2">
    <source>
        <dbReference type="ARBA" id="ARBA00022692"/>
    </source>
</evidence>
<dbReference type="AlphaFoldDB" id="A0A8R1TPG1"/>
<dbReference type="EnsemblMetazoa" id="OVOC1647.1">
    <property type="protein sequence ID" value="OVOC1647.1"/>
    <property type="gene ID" value="WBGene00238456"/>
</dbReference>
<dbReference type="OMA" id="WSNNCND"/>
<keyword evidence="9" id="KW-1185">Reference proteome</keyword>
<sequence>MAPIRQDMYTRAQPTGTTVATITKTDSEQLQDREYYFERGTLNRAYCCQPAGILRILEIASFLVSVYGPGPFRGILFGQTFLLIFAGIAVCFSFIFLVVFLFQLHETHLDFWPWKISDFMFSMTACFSYFILGFIEGYYSTGAWSSNCNDIDSDGIIHNHCRTIHEWVLASLLSFFNGFLYGISAFLAHRNKYS</sequence>
<dbReference type="PROSITE" id="PS51225">
    <property type="entry name" value="MARVEL"/>
    <property type="match status" value="1"/>
</dbReference>
<name>A0A8R1TPG1_ONCVO</name>
<keyword evidence="2 5" id="KW-0812">Transmembrane</keyword>
<reference evidence="8" key="2">
    <citation type="submission" date="2022-06" db="UniProtKB">
        <authorList>
            <consortium name="EnsemblMetazoa"/>
        </authorList>
    </citation>
    <scope>IDENTIFICATION</scope>
</reference>
<evidence type="ECO:0000313" key="9">
    <source>
        <dbReference type="Proteomes" id="UP000024404"/>
    </source>
</evidence>
<protein>
    <submittedName>
        <fullName evidence="8">MARVEL domain-containing protein</fullName>
    </submittedName>
</protein>
<evidence type="ECO:0000256" key="5">
    <source>
        <dbReference type="PROSITE-ProRule" id="PRU00581"/>
    </source>
</evidence>
<evidence type="ECO:0000256" key="6">
    <source>
        <dbReference type="SAM" id="Phobius"/>
    </source>
</evidence>
<dbReference type="Pfam" id="PF01284">
    <property type="entry name" value="MARVEL"/>
    <property type="match status" value="1"/>
</dbReference>
<keyword evidence="3 6" id="KW-1133">Transmembrane helix</keyword>
<evidence type="ECO:0000313" key="8">
    <source>
        <dbReference type="EnsemblMetazoa" id="OVOC1647.1"/>
    </source>
</evidence>
<dbReference type="Proteomes" id="UP000024404">
    <property type="component" value="Unassembled WGS sequence"/>
</dbReference>
<dbReference type="PANTHER" id="PTHR22776:SF91">
    <property type="entry name" value="MARVEL DOMAIN-CONTAINING PROTEIN"/>
    <property type="match status" value="1"/>
</dbReference>
<dbReference type="InterPro" id="IPR050578">
    <property type="entry name" value="MARVEL-CKLF_proteins"/>
</dbReference>
<dbReference type="PANTHER" id="PTHR22776">
    <property type="entry name" value="MARVEL-CONTAINING POTENTIAL LIPID RAFT-ASSOCIATED PROTEIN"/>
    <property type="match status" value="1"/>
</dbReference>
<evidence type="ECO:0000259" key="7">
    <source>
        <dbReference type="PROSITE" id="PS51225"/>
    </source>
</evidence>
<evidence type="ECO:0000256" key="1">
    <source>
        <dbReference type="ARBA" id="ARBA00004141"/>
    </source>
</evidence>
<evidence type="ECO:0000256" key="3">
    <source>
        <dbReference type="ARBA" id="ARBA00022989"/>
    </source>
</evidence>
<feature type="transmembrane region" description="Helical" evidence="6">
    <location>
        <begin position="81"/>
        <end position="104"/>
    </location>
</feature>
<comment type="subcellular location">
    <subcellularLocation>
        <location evidence="1">Membrane</location>
        <topology evidence="1">Multi-pass membrane protein</topology>
    </subcellularLocation>
</comment>
<keyword evidence="4 5" id="KW-0472">Membrane</keyword>
<dbReference type="EMBL" id="CMVM020000049">
    <property type="status" value="NOT_ANNOTATED_CDS"/>
    <property type="molecule type" value="Genomic_DNA"/>
</dbReference>
<dbReference type="InterPro" id="IPR008253">
    <property type="entry name" value="Marvel"/>
</dbReference>
<feature type="transmembrane region" description="Helical" evidence="6">
    <location>
        <begin position="116"/>
        <end position="135"/>
    </location>
</feature>
<feature type="domain" description="MARVEL" evidence="7">
    <location>
        <begin position="46"/>
        <end position="193"/>
    </location>
</feature>
<dbReference type="GO" id="GO:0016020">
    <property type="term" value="C:membrane"/>
    <property type="evidence" value="ECO:0007669"/>
    <property type="project" value="UniProtKB-SubCell"/>
</dbReference>
<feature type="transmembrane region" description="Helical" evidence="6">
    <location>
        <begin position="167"/>
        <end position="188"/>
    </location>
</feature>
<proteinExistence type="predicted"/>
<accession>A0A8R1TPG1</accession>
<reference evidence="9" key="1">
    <citation type="submission" date="2013-10" db="EMBL/GenBank/DDBJ databases">
        <title>Genome sequencing of Onchocerca volvulus.</title>
        <authorList>
            <person name="Cotton J."/>
            <person name="Tsai J."/>
            <person name="Stanley E."/>
            <person name="Tracey A."/>
            <person name="Holroyd N."/>
            <person name="Lustigman S."/>
            <person name="Berriman M."/>
        </authorList>
    </citation>
    <scope>NUCLEOTIDE SEQUENCE</scope>
</reference>
<organism evidence="8 9">
    <name type="scientific">Onchocerca volvulus</name>
    <dbReference type="NCBI Taxonomy" id="6282"/>
    <lineage>
        <taxon>Eukaryota</taxon>
        <taxon>Metazoa</taxon>
        <taxon>Ecdysozoa</taxon>
        <taxon>Nematoda</taxon>
        <taxon>Chromadorea</taxon>
        <taxon>Rhabditida</taxon>
        <taxon>Spirurina</taxon>
        <taxon>Spiruromorpha</taxon>
        <taxon>Filarioidea</taxon>
        <taxon>Onchocercidae</taxon>
        <taxon>Onchocerca</taxon>
    </lineage>
</organism>